<dbReference type="Proteomes" id="UP001595912">
    <property type="component" value="Unassembled WGS sequence"/>
</dbReference>
<evidence type="ECO:0000313" key="2">
    <source>
        <dbReference type="Proteomes" id="UP001595912"/>
    </source>
</evidence>
<protein>
    <submittedName>
        <fullName evidence="1">Uncharacterized protein</fullName>
    </submittedName>
</protein>
<dbReference type="InterPro" id="IPR012347">
    <property type="entry name" value="Ferritin-like"/>
</dbReference>
<dbReference type="RefSeq" id="WP_380115882.1">
    <property type="nucleotide sequence ID" value="NZ_JBHSIU010000018.1"/>
</dbReference>
<gene>
    <name evidence="1" type="ORF">ACFPIJ_16605</name>
</gene>
<evidence type="ECO:0000313" key="1">
    <source>
        <dbReference type="EMBL" id="MFC4999451.1"/>
    </source>
</evidence>
<keyword evidence="2" id="KW-1185">Reference proteome</keyword>
<sequence>MATVRAKVIQYLQETRAAEFSVTTLLATNIAVTPEGDFRRRLESQRRRSRERAYQLSDRLGDLGARRSLQYLGVNAALIIGGQAVALSAMPLQLLRSPDGEDRVLKNTRDLCAASAVLDANYRALEQIAQTCRDEVTAKLAVDLRAGSEDMLSECFTALDRLAEAVIFGEAEGEPAYQIQNIGAVQMLRLPQLRENMYQLRDAAVDVLRFARDRAMPDGAQLEARTIIPDYDSLSVEQIRDRMTRLSQTELTTVDAYERANRNRTPIVTAIRSLQGREPWPGYDTMNVPEIRSRLRDANDDQVRAVLEYERGHKDRSSILNAPEVQAAAV</sequence>
<dbReference type="EMBL" id="JBHSIU010000018">
    <property type="protein sequence ID" value="MFC4999451.1"/>
    <property type="molecule type" value="Genomic_DNA"/>
</dbReference>
<reference evidence="2" key="1">
    <citation type="journal article" date="2019" name="Int. J. Syst. Evol. Microbiol.">
        <title>The Global Catalogue of Microorganisms (GCM) 10K type strain sequencing project: providing services to taxonomists for standard genome sequencing and annotation.</title>
        <authorList>
            <consortium name="The Broad Institute Genomics Platform"/>
            <consortium name="The Broad Institute Genome Sequencing Center for Infectious Disease"/>
            <person name="Wu L."/>
            <person name="Ma J."/>
        </authorList>
    </citation>
    <scope>NUCLEOTIDE SEQUENCE [LARGE SCALE GENOMIC DNA]</scope>
    <source>
        <strain evidence="2">CGMCC 4.7152</strain>
    </source>
</reference>
<organism evidence="1 2">
    <name type="scientific">Dactylosporangium cerinum</name>
    <dbReference type="NCBI Taxonomy" id="1434730"/>
    <lineage>
        <taxon>Bacteria</taxon>
        <taxon>Bacillati</taxon>
        <taxon>Actinomycetota</taxon>
        <taxon>Actinomycetes</taxon>
        <taxon>Micromonosporales</taxon>
        <taxon>Micromonosporaceae</taxon>
        <taxon>Dactylosporangium</taxon>
    </lineage>
</organism>
<name>A0ABV9VV68_9ACTN</name>
<dbReference type="Gene3D" id="1.20.1260.10">
    <property type="match status" value="1"/>
</dbReference>
<comment type="caution">
    <text evidence="1">The sequence shown here is derived from an EMBL/GenBank/DDBJ whole genome shotgun (WGS) entry which is preliminary data.</text>
</comment>
<proteinExistence type="predicted"/>
<accession>A0ABV9VV68</accession>